<keyword evidence="3" id="KW-1185">Reference proteome</keyword>
<reference evidence="2 3" key="1">
    <citation type="submission" date="2015-10" db="EMBL/GenBank/DDBJ databases">
        <title>Draft genome of Bosea thiooxidans.</title>
        <authorList>
            <person name="Wang X."/>
        </authorList>
    </citation>
    <scope>NUCLEOTIDE SEQUENCE [LARGE SCALE GENOMIC DNA]</scope>
    <source>
        <strain evidence="2 3">CGMCC 9174</strain>
    </source>
</reference>
<protein>
    <recommendedName>
        <fullName evidence="1">SsuA/THI5-like domain-containing protein</fullName>
    </recommendedName>
</protein>
<dbReference type="Gene3D" id="3.40.190.10">
    <property type="entry name" value="Periplasmic binding protein-like II"/>
    <property type="match status" value="2"/>
</dbReference>
<dbReference type="Proteomes" id="UP000051562">
    <property type="component" value="Unassembled WGS sequence"/>
</dbReference>
<sequence length="329" mass="35009">MNTERKNWIGPTRRTAIAGGLAAGLMPRVARAADKMRIVSSQKGFWDTTLILFGQQKGIFADHKLDLDIIWSDGGSDIQQAVITGSTDFGVAPGILGALSAFEKRAPIAVTNAAMTGSSDLFWYVRAESPIRSLADCNGKTIAFSRPGASTELIASTLIDHAGVKAKLVGTGGPGATLTQVMSGQIDVGWSAPTVGLAEERAGKLRIIARGNDAPGLAAQTVRVGMTNSRFLAERSELLARLSKGMQQTIDWAYDGDEALQMYAELNRVDIATARQARDTNYPKAALALAPIGNIELSIAQAVRDKRLSKPLTPDQIKAFTANVGRFLA</sequence>
<dbReference type="AlphaFoldDB" id="A0A0Q3I8P5"/>
<name>A0A0Q3I8P5_9HYPH</name>
<comment type="caution">
    <text evidence="2">The sequence shown here is derived from an EMBL/GenBank/DDBJ whole genome shotgun (WGS) entry which is preliminary data.</text>
</comment>
<organism evidence="2 3">
    <name type="scientific">Bosea thiooxidans</name>
    <dbReference type="NCBI Taxonomy" id="53254"/>
    <lineage>
        <taxon>Bacteria</taxon>
        <taxon>Pseudomonadati</taxon>
        <taxon>Pseudomonadota</taxon>
        <taxon>Alphaproteobacteria</taxon>
        <taxon>Hyphomicrobiales</taxon>
        <taxon>Boseaceae</taxon>
        <taxon>Bosea</taxon>
    </lineage>
</organism>
<dbReference type="SUPFAM" id="SSF53850">
    <property type="entry name" value="Periplasmic binding protein-like II"/>
    <property type="match status" value="1"/>
</dbReference>
<evidence type="ECO:0000313" key="3">
    <source>
        <dbReference type="Proteomes" id="UP000051562"/>
    </source>
</evidence>
<dbReference type="PANTHER" id="PTHR30024">
    <property type="entry name" value="ALIPHATIC SULFONATES-BINDING PROTEIN-RELATED"/>
    <property type="match status" value="1"/>
</dbReference>
<accession>A0A0Q3I8P5</accession>
<dbReference type="RefSeq" id="WP_055727158.1">
    <property type="nucleotide sequence ID" value="NZ_LMAR01000023.1"/>
</dbReference>
<evidence type="ECO:0000259" key="1">
    <source>
        <dbReference type="Pfam" id="PF09084"/>
    </source>
</evidence>
<feature type="domain" description="SsuA/THI5-like" evidence="1">
    <location>
        <begin position="49"/>
        <end position="255"/>
    </location>
</feature>
<dbReference type="EMBL" id="LMAR01000023">
    <property type="protein sequence ID" value="KQK31392.1"/>
    <property type="molecule type" value="Genomic_DNA"/>
</dbReference>
<dbReference type="Pfam" id="PF09084">
    <property type="entry name" value="NMT1"/>
    <property type="match status" value="1"/>
</dbReference>
<dbReference type="InterPro" id="IPR015168">
    <property type="entry name" value="SsuA/THI5"/>
</dbReference>
<proteinExistence type="predicted"/>
<evidence type="ECO:0000313" key="2">
    <source>
        <dbReference type="EMBL" id="KQK31392.1"/>
    </source>
</evidence>
<gene>
    <name evidence="2" type="ORF">ARD30_03005</name>
</gene>